<protein>
    <submittedName>
        <fullName evidence="1">Uncharacterized protein</fullName>
    </submittedName>
</protein>
<organism evidence="1 2">
    <name type="scientific">Edwardsiella tarda ATCC 23685</name>
    <dbReference type="NCBI Taxonomy" id="500638"/>
    <lineage>
        <taxon>Bacteria</taxon>
        <taxon>Pseudomonadati</taxon>
        <taxon>Pseudomonadota</taxon>
        <taxon>Gammaproteobacteria</taxon>
        <taxon>Enterobacterales</taxon>
        <taxon>Hafniaceae</taxon>
        <taxon>Edwardsiella</taxon>
    </lineage>
</organism>
<name>D4F7Z1_EDWTA</name>
<reference evidence="1 2" key="1">
    <citation type="submission" date="2010-02" db="EMBL/GenBank/DDBJ databases">
        <authorList>
            <person name="Weinstock G."/>
            <person name="Sodergren E."/>
            <person name="Clifton S."/>
            <person name="Fulton L."/>
            <person name="Fulton B."/>
            <person name="Courtney L."/>
            <person name="Fronick C."/>
            <person name="Harrison M."/>
            <person name="Strong C."/>
            <person name="Farmer C."/>
            <person name="Delahaunty K."/>
            <person name="Markovic C."/>
            <person name="Hall O."/>
            <person name="Minx P."/>
            <person name="Tomlinson C."/>
            <person name="Mitreva M."/>
            <person name="Nelson J."/>
            <person name="Hou S."/>
            <person name="Wollam A."/>
            <person name="Pepin K.H."/>
            <person name="Johnson M."/>
            <person name="Bhonagiri V."/>
            <person name="Zhang X."/>
            <person name="Suruliraj S."/>
            <person name="Warren W."/>
            <person name="Chinwalla A."/>
            <person name="Mardis E.R."/>
            <person name="Wilson R.K."/>
        </authorList>
    </citation>
    <scope>NUCLEOTIDE SEQUENCE [LARGE SCALE GENOMIC DNA]</scope>
    <source>
        <strain evidence="1 2">ATCC 23685</strain>
    </source>
</reference>
<evidence type="ECO:0000313" key="2">
    <source>
        <dbReference type="Proteomes" id="UP000003692"/>
    </source>
</evidence>
<dbReference type="HOGENOM" id="CLU_3167460_0_0_6"/>
<dbReference type="Proteomes" id="UP000003692">
    <property type="component" value="Unassembled WGS sequence"/>
</dbReference>
<evidence type="ECO:0000313" key="1">
    <source>
        <dbReference type="EMBL" id="EFE22125.1"/>
    </source>
</evidence>
<proteinExistence type="predicted"/>
<dbReference type="AlphaFoldDB" id="D4F7Z1"/>
<dbReference type="EMBL" id="ADGK01000246">
    <property type="protein sequence ID" value="EFE22125.1"/>
    <property type="molecule type" value="Genomic_DNA"/>
</dbReference>
<sequence>MWRAAFGTPQAVYLADRLFNRRNCIKILHPAPHAEDWLEKKRRNTLG</sequence>
<accession>D4F7Z1</accession>
<gene>
    <name evidence="1" type="ORF">EDWATA_02877</name>
</gene>
<comment type="caution">
    <text evidence="1">The sequence shown here is derived from an EMBL/GenBank/DDBJ whole genome shotgun (WGS) entry which is preliminary data.</text>
</comment>